<comment type="caution">
    <text evidence="3">The sequence shown here is derived from an EMBL/GenBank/DDBJ whole genome shotgun (WGS) entry which is preliminary data.</text>
</comment>
<dbReference type="InterPro" id="IPR051784">
    <property type="entry name" value="Nod_factor_ABC_transporter"/>
</dbReference>
<dbReference type="PROSITE" id="PS51012">
    <property type="entry name" value="ABC_TM2"/>
    <property type="match status" value="1"/>
</dbReference>
<feature type="transmembrane region" description="Helical" evidence="1">
    <location>
        <begin position="222"/>
        <end position="243"/>
    </location>
</feature>
<evidence type="ECO:0000313" key="3">
    <source>
        <dbReference type="EMBL" id="OGG31312.1"/>
    </source>
</evidence>
<feature type="domain" description="ABC transmembrane type-2" evidence="2">
    <location>
        <begin position="22"/>
        <end position="246"/>
    </location>
</feature>
<dbReference type="GO" id="GO:0043190">
    <property type="term" value="C:ATP-binding cassette (ABC) transporter complex"/>
    <property type="evidence" value="ECO:0007669"/>
    <property type="project" value="InterPro"/>
</dbReference>
<evidence type="ECO:0000259" key="2">
    <source>
        <dbReference type="PROSITE" id="PS51012"/>
    </source>
</evidence>
<keyword evidence="1" id="KW-0472">Membrane</keyword>
<name>A0A1F6B3I5_9BACT</name>
<dbReference type="InterPro" id="IPR047817">
    <property type="entry name" value="ABC2_TM_bact-type"/>
</dbReference>
<dbReference type="GO" id="GO:0140359">
    <property type="term" value="F:ABC-type transporter activity"/>
    <property type="evidence" value="ECO:0007669"/>
    <property type="project" value="InterPro"/>
</dbReference>
<dbReference type="AlphaFoldDB" id="A0A1F6B3I5"/>
<dbReference type="InterPro" id="IPR000412">
    <property type="entry name" value="ABC_2_transport"/>
</dbReference>
<dbReference type="PANTHER" id="PTHR43229:SF2">
    <property type="entry name" value="NODULATION PROTEIN J"/>
    <property type="match status" value="1"/>
</dbReference>
<feature type="transmembrane region" description="Helical" evidence="1">
    <location>
        <begin position="170"/>
        <end position="188"/>
    </location>
</feature>
<feature type="transmembrane region" description="Helical" evidence="1">
    <location>
        <begin position="86"/>
        <end position="106"/>
    </location>
</feature>
<accession>A0A1F6B3I5</accession>
<keyword evidence="1" id="KW-1133">Transmembrane helix</keyword>
<evidence type="ECO:0000256" key="1">
    <source>
        <dbReference type="SAM" id="Phobius"/>
    </source>
</evidence>
<keyword evidence="1" id="KW-0812">Transmembrane</keyword>
<dbReference type="PIRSF" id="PIRSF006648">
    <property type="entry name" value="DrrB"/>
    <property type="match status" value="1"/>
</dbReference>
<protein>
    <recommendedName>
        <fullName evidence="2">ABC transmembrane type-2 domain-containing protein</fullName>
    </recommendedName>
</protein>
<feature type="transmembrane region" description="Helical" evidence="1">
    <location>
        <begin position="58"/>
        <end position="80"/>
    </location>
</feature>
<feature type="transmembrane region" description="Helical" evidence="1">
    <location>
        <begin position="138"/>
        <end position="163"/>
    </location>
</feature>
<feature type="transmembrane region" description="Helical" evidence="1">
    <location>
        <begin position="27"/>
        <end position="46"/>
    </location>
</feature>
<evidence type="ECO:0000313" key="4">
    <source>
        <dbReference type="Proteomes" id="UP000176450"/>
    </source>
</evidence>
<reference evidence="3 4" key="1">
    <citation type="journal article" date="2016" name="Nat. Commun.">
        <title>Thousands of microbial genomes shed light on interconnected biogeochemical processes in an aquifer system.</title>
        <authorList>
            <person name="Anantharaman K."/>
            <person name="Brown C.T."/>
            <person name="Hug L.A."/>
            <person name="Sharon I."/>
            <person name="Castelle C.J."/>
            <person name="Probst A.J."/>
            <person name="Thomas B.C."/>
            <person name="Singh A."/>
            <person name="Wilkins M.J."/>
            <person name="Karaoz U."/>
            <person name="Brodie E.L."/>
            <person name="Williams K.H."/>
            <person name="Hubbard S.S."/>
            <person name="Banfield J.F."/>
        </authorList>
    </citation>
    <scope>NUCLEOTIDE SEQUENCE [LARGE SCALE GENOMIC DNA]</scope>
</reference>
<gene>
    <name evidence="3" type="ORF">A3A63_04140</name>
</gene>
<dbReference type="PANTHER" id="PTHR43229">
    <property type="entry name" value="NODULATION PROTEIN J"/>
    <property type="match status" value="1"/>
</dbReference>
<sequence length="261" mass="29709">MNFKRINTMIHHVWYHMRHSVETLSDLFWMPLMNTILFGFMVSFFLQGGKVADASLVLVGVILWYMVEVGSYSIAVGALWEIWCQSLSSLFVTPLTLAEFVIAHMLFSIVKQLLMFVFLSGAVFLFFHFSIFQLGWMLVVYLSLLTMFAWAVGMFTLSLILRFGTVIQSFAWTFIYLIQPVVGVYYPIRVLPAWLQKVAGGIPITYVFDQARVQYAGGTPQAAPLVTAALLNIIYLAASAFFLSRMWAWSKRTGSLVRMET</sequence>
<feature type="transmembrane region" description="Helical" evidence="1">
    <location>
        <begin position="113"/>
        <end position="132"/>
    </location>
</feature>
<dbReference type="EMBL" id="MFJX01000016">
    <property type="protein sequence ID" value="OGG31312.1"/>
    <property type="molecule type" value="Genomic_DNA"/>
</dbReference>
<proteinExistence type="predicted"/>
<dbReference type="Proteomes" id="UP000176450">
    <property type="component" value="Unassembled WGS sequence"/>
</dbReference>
<organism evidence="3 4">
    <name type="scientific">Candidatus Gottesmanbacteria bacterium RIFCSPLOWO2_01_FULL_46_9</name>
    <dbReference type="NCBI Taxonomy" id="1798394"/>
    <lineage>
        <taxon>Bacteria</taxon>
        <taxon>Candidatus Gottesmaniibacteriota</taxon>
    </lineage>
</organism>